<reference evidence="14 15" key="1">
    <citation type="submission" date="2024-08" db="EMBL/GenBank/DDBJ databases">
        <title>The draft genome of Apodemus speciosus.</title>
        <authorList>
            <person name="Nabeshima K."/>
            <person name="Suzuki S."/>
            <person name="Onuma M."/>
        </authorList>
    </citation>
    <scope>NUCLEOTIDE SEQUENCE [LARGE SCALE GENOMIC DNA]</scope>
    <source>
        <strain evidence="14">IB14-021</strain>
    </source>
</reference>
<protein>
    <submittedName>
        <fullName evidence="14">Kinetochore protein Nuf2</fullName>
    </submittedName>
</protein>
<dbReference type="EMBL" id="BAAFST010000001">
    <property type="protein sequence ID" value="GAB1285668.1"/>
    <property type="molecule type" value="Genomic_DNA"/>
</dbReference>
<evidence type="ECO:0000256" key="4">
    <source>
        <dbReference type="ARBA" id="ARBA00022454"/>
    </source>
</evidence>
<name>A0ABQ0EFN8_APOSI</name>
<evidence type="ECO:0000256" key="12">
    <source>
        <dbReference type="SAM" id="Coils"/>
    </source>
</evidence>
<evidence type="ECO:0000313" key="15">
    <source>
        <dbReference type="Proteomes" id="UP001623349"/>
    </source>
</evidence>
<dbReference type="Gene3D" id="1.10.418.60">
    <property type="entry name" value="Ncd80 complex, Nuf2 subunit"/>
    <property type="match status" value="2"/>
</dbReference>
<organism evidence="14 15">
    <name type="scientific">Apodemus speciosus</name>
    <name type="common">Large Japanese field mouse</name>
    <dbReference type="NCBI Taxonomy" id="105296"/>
    <lineage>
        <taxon>Eukaryota</taxon>
        <taxon>Metazoa</taxon>
        <taxon>Chordata</taxon>
        <taxon>Craniata</taxon>
        <taxon>Vertebrata</taxon>
        <taxon>Euteleostomi</taxon>
        <taxon>Mammalia</taxon>
        <taxon>Eutheria</taxon>
        <taxon>Euarchontoglires</taxon>
        <taxon>Glires</taxon>
        <taxon>Rodentia</taxon>
        <taxon>Myomorpha</taxon>
        <taxon>Muroidea</taxon>
        <taxon>Muridae</taxon>
        <taxon>Murinae</taxon>
        <taxon>Apodemus</taxon>
    </lineage>
</organism>
<comment type="subcellular location">
    <subcellularLocation>
        <location evidence="2">Chromosome</location>
        <location evidence="2">Centromere</location>
        <location evidence="2">Kinetochore</location>
    </subcellularLocation>
    <subcellularLocation>
        <location evidence="1">Nucleus</location>
    </subcellularLocation>
</comment>
<keyword evidence="7" id="KW-0995">Kinetochore</keyword>
<dbReference type="PANTHER" id="PTHR21650:SF2">
    <property type="entry name" value="KINETOCHORE PROTEIN NUF2"/>
    <property type="match status" value="1"/>
</dbReference>
<keyword evidence="6" id="KW-0498">Mitosis</keyword>
<keyword evidence="5" id="KW-0132">Cell division</keyword>
<evidence type="ECO:0000256" key="5">
    <source>
        <dbReference type="ARBA" id="ARBA00022618"/>
    </source>
</evidence>
<gene>
    <name evidence="14" type="ORF">APTSU1_000089800</name>
</gene>
<comment type="caution">
    <text evidence="14">The sequence shown here is derived from an EMBL/GenBank/DDBJ whole genome shotgun (WGS) entry which is preliminary data.</text>
</comment>
<sequence length="488" mass="57086">METLSFPRYNVPELVVHIRNKLLTGADGKNLSKSDFLPNPKCDVLYMIYMRALQLVYGVRLEHFSMDAGDSFMPICRVNDFEIADIIHPKVNRTSRFLSGIINFIDFRESCLEKYEEFLLHSKSSMDKMQQLSNAHQEALMKLEKLNLVPVEEQEEFKQLMDDIQELQHLLNQDFRQKTDAAAGGICKNEIRYFRENQAFPYTKILTQDVRIRGSAHLILAPVAKPTFRRILSSIFSNKIQNELKLSVVSLKEVQENLKSKIVDSPEKLKNYKEKMKDTVQKLRSAREEVMEKYDVYRDSVDCLPSCQLEVQLYQKKLQDLADNREKLSSILKESLNLEDQIESDSSELKKLKTEENSLSRLMMKKKEKLAATHFKINKKQEDVKQYKLTVIEDCNKVQEKRDAVCEQVTTINQDIHKVKSRIQQLRDAAKREKLKSQFIEWSKEIFVNLKSALEKYHESIEKATEECCARVEEKTAELKKRMFRIPP</sequence>
<evidence type="ECO:0000256" key="8">
    <source>
        <dbReference type="ARBA" id="ARBA00023054"/>
    </source>
</evidence>
<dbReference type="PANTHER" id="PTHR21650">
    <property type="entry name" value="MEMBRALIN/KINETOCHORE PROTEIN NUF2"/>
    <property type="match status" value="1"/>
</dbReference>
<evidence type="ECO:0000256" key="7">
    <source>
        <dbReference type="ARBA" id="ARBA00022838"/>
    </source>
</evidence>
<dbReference type="InterPro" id="IPR005549">
    <property type="entry name" value="Kinetochore_Nuf2_N"/>
</dbReference>
<keyword evidence="15" id="KW-1185">Reference proteome</keyword>
<keyword evidence="10" id="KW-0131">Cell cycle</keyword>
<feature type="coiled-coil region" evidence="12">
    <location>
        <begin position="416"/>
        <end position="467"/>
    </location>
</feature>
<proteinExistence type="inferred from homology"/>
<dbReference type="Pfam" id="PF03800">
    <property type="entry name" value="Nuf2"/>
    <property type="match status" value="2"/>
</dbReference>
<keyword evidence="11" id="KW-0137">Centromere</keyword>
<evidence type="ECO:0000313" key="14">
    <source>
        <dbReference type="EMBL" id="GAB1285668.1"/>
    </source>
</evidence>
<evidence type="ECO:0000256" key="9">
    <source>
        <dbReference type="ARBA" id="ARBA00023242"/>
    </source>
</evidence>
<feature type="domain" description="Kinetochore protein Nuf2 N-terminal" evidence="13">
    <location>
        <begin position="4"/>
        <end position="66"/>
    </location>
</feature>
<evidence type="ECO:0000256" key="10">
    <source>
        <dbReference type="ARBA" id="ARBA00023306"/>
    </source>
</evidence>
<keyword evidence="9" id="KW-0539">Nucleus</keyword>
<evidence type="ECO:0000256" key="6">
    <source>
        <dbReference type="ARBA" id="ARBA00022776"/>
    </source>
</evidence>
<keyword evidence="8 12" id="KW-0175">Coiled coil</keyword>
<evidence type="ECO:0000256" key="1">
    <source>
        <dbReference type="ARBA" id="ARBA00004123"/>
    </source>
</evidence>
<dbReference type="InterPro" id="IPR038275">
    <property type="entry name" value="Nuf2_N_sf"/>
</dbReference>
<evidence type="ECO:0000259" key="13">
    <source>
        <dbReference type="Pfam" id="PF03800"/>
    </source>
</evidence>
<comment type="similarity">
    <text evidence="3">Belongs to the NUF2 family.</text>
</comment>
<evidence type="ECO:0000256" key="3">
    <source>
        <dbReference type="ARBA" id="ARBA00005498"/>
    </source>
</evidence>
<dbReference type="Proteomes" id="UP001623349">
    <property type="component" value="Unassembled WGS sequence"/>
</dbReference>
<evidence type="ECO:0000256" key="2">
    <source>
        <dbReference type="ARBA" id="ARBA00004629"/>
    </source>
</evidence>
<evidence type="ECO:0000256" key="11">
    <source>
        <dbReference type="ARBA" id="ARBA00023328"/>
    </source>
</evidence>
<keyword evidence="4" id="KW-0158">Chromosome</keyword>
<accession>A0ABQ0EFN8</accession>
<feature type="domain" description="Kinetochore protein Nuf2 N-terminal" evidence="13">
    <location>
        <begin position="71"/>
        <end position="120"/>
    </location>
</feature>
<feature type="coiled-coil region" evidence="12">
    <location>
        <begin position="269"/>
        <end position="369"/>
    </location>
</feature>